<keyword evidence="5 8" id="KW-0812">Transmembrane</keyword>
<sequence length="337" mass="34450">MSAVDATSATEAGHAAPKRRLRQGIASQGAVLIGVIYVILWVVYAAEQPSALSAYSIESLLNNSLPLMLAAAGQTFVVLQGGFDLSVAGIISLSNVLVAVYPVEGPFGALVNLAMVVGVGLAVGATNGILVAYMRIQSIAATLATMIVCQGIALLILKAPGGYVSEFIAYELTGSLFGTVPVAAVIAVAVACIWLAFRRTNTGIALYAVGRDATAAELSGIDVRRTRFAAFCWAGVLYGCAGFMLSAQTSTGNPTAGEPFLLLCFAAVALGGTSFSGGSGGVIGSLIGAATLMLMQKVLFSTGVSSFYTGVFQGVVMIVAVLFAAFVQYMSRSRGNG</sequence>
<keyword evidence="7 8" id="KW-0472">Membrane</keyword>
<dbReference type="PANTHER" id="PTHR32196">
    <property type="entry name" value="ABC TRANSPORTER PERMEASE PROTEIN YPHD-RELATED-RELATED"/>
    <property type="match status" value="1"/>
</dbReference>
<comment type="subcellular location">
    <subcellularLocation>
        <location evidence="1">Cell membrane</location>
        <topology evidence="1">Multi-pass membrane protein</topology>
    </subcellularLocation>
</comment>
<dbReference type="AlphaFoldDB" id="A0AAW9RCM7"/>
<dbReference type="EMBL" id="JAZHOF010000001">
    <property type="protein sequence ID" value="MEJ8569957.1"/>
    <property type="molecule type" value="Genomic_DNA"/>
</dbReference>
<dbReference type="GO" id="GO:0005886">
    <property type="term" value="C:plasma membrane"/>
    <property type="evidence" value="ECO:0007669"/>
    <property type="project" value="UniProtKB-SubCell"/>
</dbReference>
<feature type="transmembrane region" description="Helical" evidence="8">
    <location>
        <begin position="228"/>
        <end position="247"/>
    </location>
</feature>
<comment type="caution">
    <text evidence="9">The sequence shown here is derived from an EMBL/GenBank/DDBJ whole genome shotgun (WGS) entry which is preliminary data.</text>
</comment>
<feature type="transmembrane region" description="Helical" evidence="8">
    <location>
        <begin position="139"/>
        <end position="157"/>
    </location>
</feature>
<dbReference type="RefSeq" id="WP_340327698.1">
    <property type="nucleotide sequence ID" value="NZ_JAZHOF010000001.1"/>
</dbReference>
<evidence type="ECO:0000256" key="8">
    <source>
        <dbReference type="SAM" id="Phobius"/>
    </source>
</evidence>
<dbReference type="PANTHER" id="PTHR32196:SF21">
    <property type="entry name" value="ABC TRANSPORTER PERMEASE PROTEIN YPHD-RELATED"/>
    <property type="match status" value="1"/>
</dbReference>
<accession>A0AAW9RCM7</accession>
<feature type="transmembrane region" description="Helical" evidence="8">
    <location>
        <begin position="25"/>
        <end position="46"/>
    </location>
</feature>
<feature type="transmembrane region" description="Helical" evidence="8">
    <location>
        <begin position="306"/>
        <end position="327"/>
    </location>
</feature>
<gene>
    <name evidence="9" type="ORF">V3328_00625</name>
</gene>
<organism evidence="9 10">
    <name type="scientific">Microbaculum marinum</name>
    <dbReference type="NCBI Taxonomy" id="1764581"/>
    <lineage>
        <taxon>Bacteria</taxon>
        <taxon>Pseudomonadati</taxon>
        <taxon>Pseudomonadota</taxon>
        <taxon>Alphaproteobacteria</taxon>
        <taxon>Hyphomicrobiales</taxon>
        <taxon>Tepidamorphaceae</taxon>
        <taxon>Microbaculum</taxon>
    </lineage>
</organism>
<keyword evidence="2" id="KW-0813">Transport</keyword>
<keyword evidence="10" id="KW-1185">Reference proteome</keyword>
<dbReference type="GO" id="GO:0022857">
    <property type="term" value="F:transmembrane transporter activity"/>
    <property type="evidence" value="ECO:0007669"/>
    <property type="project" value="InterPro"/>
</dbReference>
<proteinExistence type="predicted"/>
<evidence type="ECO:0000313" key="10">
    <source>
        <dbReference type="Proteomes" id="UP001378188"/>
    </source>
</evidence>
<feature type="transmembrane region" description="Helical" evidence="8">
    <location>
        <begin position="177"/>
        <end position="197"/>
    </location>
</feature>
<evidence type="ECO:0000256" key="3">
    <source>
        <dbReference type="ARBA" id="ARBA00022475"/>
    </source>
</evidence>
<evidence type="ECO:0000256" key="6">
    <source>
        <dbReference type="ARBA" id="ARBA00022989"/>
    </source>
</evidence>
<dbReference type="Pfam" id="PF02653">
    <property type="entry name" value="BPD_transp_2"/>
    <property type="match status" value="1"/>
</dbReference>
<name>A0AAW9RCM7_9HYPH</name>
<evidence type="ECO:0000313" key="9">
    <source>
        <dbReference type="EMBL" id="MEJ8569957.1"/>
    </source>
</evidence>
<dbReference type="Proteomes" id="UP001378188">
    <property type="component" value="Unassembled WGS sequence"/>
</dbReference>
<evidence type="ECO:0000256" key="5">
    <source>
        <dbReference type="ARBA" id="ARBA00022692"/>
    </source>
</evidence>
<feature type="transmembrane region" description="Helical" evidence="8">
    <location>
        <begin position="109"/>
        <end position="132"/>
    </location>
</feature>
<evidence type="ECO:0000256" key="4">
    <source>
        <dbReference type="ARBA" id="ARBA00022519"/>
    </source>
</evidence>
<dbReference type="InterPro" id="IPR001851">
    <property type="entry name" value="ABC_transp_permease"/>
</dbReference>
<reference evidence="9 10" key="1">
    <citation type="submission" date="2024-02" db="EMBL/GenBank/DDBJ databases">
        <title>Genome analysis and characterization of Microbaculum marinisediminis sp. nov., isolated from marine sediment.</title>
        <authorList>
            <person name="Du Z.-J."/>
            <person name="Ye Y.-Q."/>
            <person name="Zhang Z.-R."/>
            <person name="Yuan S.-M."/>
            <person name="Zhang X.-Y."/>
        </authorList>
    </citation>
    <scope>NUCLEOTIDE SEQUENCE [LARGE SCALE GENOMIC DNA]</scope>
    <source>
        <strain evidence="9 10">SDUM1044001</strain>
    </source>
</reference>
<evidence type="ECO:0000256" key="2">
    <source>
        <dbReference type="ARBA" id="ARBA00022448"/>
    </source>
</evidence>
<evidence type="ECO:0000256" key="1">
    <source>
        <dbReference type="ARBA" id="ARBA00004651"/>
    </source>
</evidence>
<dbReference type="CDD" id="cd06579">
    <property type="entry name" value="TM_PBP1_transp_AraH_like"/>
    <property type="match status" value="1"/>
</dbReference>
<keyword evidence="6 8" id="KW-1133">Transmembrane helix</keyword>
<evidence type="ECO:0000256" key="7">
    <source>
        <dbReference type="ARBA" id="ARBA00023136"/>
    </source>
</evidence>
<keyword evidence="3" id="KW-1003">Cell membrane</keyword>
<keyword evidence="4" id="KW-0997">Cell inner membrane</keyword>
<protein>
    <submittedName>
        <fullName evidence="9">ABC transporter permease</fullName>
    </submittedName>
</protein>